<comment type="caution">
    <text evidence="2">The sequence shown here is derived from an EMBL/GenBank/DDBJ whole genome shotgun (WGS) entry which is preliminary data.</text>
</comment>
<evidence type="ECO:0000313" key="2">
    <source>
        <dbReference type="EMBL" id="MDR7380147.1"/>
    </source>
</evidence>
<evidence type="ECO:0000259" key="1">
    <source>
        <dbReference type="Pfam" id="PF13579"/>
    </source>
</evidence>
<accession>A0ABU2CG25</accession>
<dbReference type="Pfam" id="PF13579">
    <property type="entry name" value="Glyco_trans_4_4"/>
    <property type="match status" value="1"/>
</dbReference>
<feature type="domain" description="Glycosyltransferase subfamily 4-like N-terminal" evidence="1">
    <location>
        <begin position="21"/>
        <end position="204"/>
    </location>
</feature>
<protein>
    <submittedName>
        <fullName evidence="2">Glycosyltransferase involved in cell wall biosynthesis</fullName>
    </submittedName>
</protein>
<dbReference type="RefSeq" id="WP_310377037.1">
    <property type="nucleotide sequence ID" value="NZ_JAVDXT010000006.1"/>
</dbReference>
<dbReference type="SUPFAM" id="SSF53756">
    <property type="entry name" value="UDP-Glycosyltransferase/glycogen phosphorylase"/>
    <property type="match status" value="1"/>
</dbReference>
<dbReference type="InterPro" id="IPR028098">
    <property type="entry name" value="Glyco_trans_4-like_N"/>
</dbReference>
<dbReference type="EMBL" id="JAVDXT010000006">
    <property type="protein sequence ID" value="MDR7380147.1"/>
    <property type="molecule type" value="Genomic_DNA"/>
</dbReference>
<dbReference type="Gene3D" id="3.40.50.2000">
    <property type="entry name" value="Glycogen Phosphorylase B"/>
    <property type="match status" value="2"/>
</dbReference>
<name>A0ABU2CG25_9BURK</name>
<sequence length="414" mass="45628">MKTVLMIAYHFPPLAGSSGIQRTLRFVQHLPALGWRPIVLTADPRAYERTSPDLLDDVPTATVVRRAFALDTARHLNIQGRYMGWMARPDRWISWRFDAVRQGLQLVKEFKPDAIWSTYPIATAHVIGQQLHKKTGLPWVADFRDPMAQDGYPADPDTWRSYQRIEQEAVEDASRSVFTTPGAAQMYRERYPQAASRITVLENGYDEESFAHAAVAPSSPLAADQPVVLLHSGIVYPSERDPTQLLAALQRLRAAGDLQPAQLRIRFRASAHDDLLTGLASQYGVQDFIELCPAVPYREALAEMLSVDALLVMQASNCNAQIPAKIYEYLRAGRPILGLTDPQGDTAGVLRGAGLDAMARIDSVDEIAALLPRFVAAVRAQSVRLPDPAAVQNASRQGRSKAFADLLAEVVGSP</sequence>
<gene>
    <name evidence="2" type="ORF">J2X19_004849</name>
</gene>
<organism evidence="2 3">
    <name type="scientific">Rhodoferax ferrireducens</name>
    <dbReference type="NCBI Taxonomy" id="192843"/>
    <lineage>
        <taxon>Bacteria</taxon>
        <taxon>Pseudomonadati</taxon>
        <taxon>Pseudomonadota</taxon>
        <taxon>Betaproteobacteria</taxon>
        <taxon>Burkholderiales</taxon>
        <taxon>Comamonadaceae</taxon>
        <taxon>Rhodoferax</taxon>
    </lineage>
</organism>
<dbReference type="Proteomes" id="UP001180487">
    <property type="component" value="Unassembled WGS sequence"/>
</dbReference>
<keyword evidence="3" id="KW-1185">Reference proteome</keyword>
<evidence type="ECO:0000313" key="3">
    <source>
        <dbReference type="Proteomes" id="UP001180487"/>
    </source>
</evidence>
<reference evidence="2 3" key="1">
    <citation type="submission" date="2023-07" db="EMBL/GenBank/DDBJ databases">
        <title>Sorghum-associated microbial communities from plants grown in Nebraska, USA.</title>
        <authorList>
            <person name="Schachtman D."/>
        </authorList>
    </citation>
    <scope>NUCLEOTIDE SEQUENCE [LARGE SCALE GENOMIC DNA]</scope>
    <source>
        <strain evidence="2 3">BE313</strain>
    </source>
</reference>
<proteinExistence type="predicted"/>